<dbReference type="GO" id="GO:0006935">
    <property type="term" value="P:chemotaxis"/>
    <property type="evidence" value="ECO:0007669"/>
    <property type="project" value="InterPro"/>
</dbReference>
<dbReference type="GO" id="GO:0007165">
    <property type="term" value="P:signal transduction"/>
    <property type="evidence" value="ECO:0007669"/>
    <property type="project" value="UniProtKB-KW"/>
</dbReference>
<feature type="transmembrane region" description="Helical" evidence="5">
    <location>
        <begin position="12"/>
        <end position="30"/>
    </location>
</feature>
<dbReference type="InterPro" id="IPR004089">
    <property type="entry name" value="MCPsignal_dom"/>
</dbReference>
<dbReference type="PROSITE" id="PS50885">
    <property type="entry name" value="HAMP"/>
    <property type="match status" value="1"/>
</dbReference>
<evidence type="ECO:0000256" key="4">
    <source>
        <dbReference type="PROSITE-ProRule" id="PRU00284"/>
    </source>
</evidence>
<feature type="domain" description="HAMP" evidence="7">
    <location>
        <begin position="212"/>
        <end position="264"/>
    </location>
</feature>
<dbReference type="PANTHER" id="PTHR43531">
    <property type="entry name" value="PROTEIN ICFG"/>
    <property type="match status" value="1"/>
</dbReference>
<keyword evidence="5" id="KW-0812">Transmembrane</keyword>
<dbReference type="InterPro" id="IPR004090">
    <property type="entry name" value="Chemotax_Me-accpt_rcpt"/>
</dbReference>
<dbReference type="AlphaFoldDB" id="A0A857J0M9"/>
<proteinExistence type="inferred from homology"/>
<dbReference type="InterPro" id="IPR024478">
    <property type="entry name" value="HlyB_4HB_MCP"/>
</dbReference>
<dbReference type="SMART" id="SM00283">
    <property type="entry name" value="MA"/>
    <property type="match status" value="1"/>
</dbReference>
<evidence type="ECO:0000256" key="5">
    <source>
        <dbReference type="SAM" id="Phobius"/>
    </source>
</evidence>
<dbReference type="GO" id="GO:0005886">
    <property type="term" value="C:plasma membrane"/>
    <property type="evidence" value="ECO:0007669"/>
    <property type="project" value="TreeGrafter"/>
</dbReference>
<dbReference type="KEGG" id="xyk:GT347_00770"/>
<evidence type="ECO:0000256" key="1">
    <source>
        <dbReference type="ARBA" id="ARBA00004370"/>
    </source>
</evidence>
<evidence type="ECO:0000256" key="2">
    <source>
        <dbReference type="ARBA" id="ARBA00022481"/>
    </source>
</evidence>
<dbReference type="InterPro" id="IPR003660">
    <property type="entry name" value="HAMP_dom"/>
</dbReference>
<dbReference type="FunFam" id="1.10.287.950:FF:000001">
    <property type="entry name" value="Methyl-accepting chemotaxis sensory transducer"/>
    <property type="match status" value="1"/>
</dbReference>
<keyword evidence="4" id="KW-0807">Transducer</keyword>
<feature type="domain" description="Methyl-accepting transducer" evidence="6">
    <location>
        <begin position="269"/>
        <end position="498"/>
    </location>
</feature>
<keyword evidence="5" id="KW-1133">Transmembrane helix</keyword>
<keyword evidence="5" id="KW-0472">Membrane</keyword>
<protein>
    <submittedName>
        <fullName evidence="8">HAMP domain-containing protein</fullName>
    </submittedName>
</protein>
<name>A0A857J0M9_9BURK</name>
<dbReference type="InterPro" id="IPR051310">
    <property type="entry name" value="MCP_chemotaxis"/>
</dbReference>
<reference evidence="8 9" key="1">
    <citation type="submission" date="2020-01" db="EMBL/GenBank/DDBJ databases">
        <title>Genome sequencing of strain KACC 21265.</title>
        <authorList>
            <person name="Heo J."/>
            <person name="Kim S.-J."/>
            <person name="Kim J.-S."/>
            <person name="Hong S.-B."/>
            <person name="Kwon S.-W."/>
        </authorList>
    </citation>
    <scope>NUCLEOTIDE SEQUENCE [LARGE SCALE GENOMIC DNA]</scope>
    <source>
        <strain evidence="8 9">KACC 21265</strain>
    </source>
</reference>
<sequence>MRSSSLGTRLGSGYAVVCLLLLSVVALVSWQQMRLQAAMQSIVEVDNRHTRSATQMLQQLGDVSVGVRNMALLQTLPELDAEMARINGALKAYDTLSKSLAAELGGAEAAEAEQLKKIQAAQAGTVPLVLDAAKLGMDGAAPEATQLITEKIRPRIEEWNRAMIRLIEMQQQRGEDAYADATAAQRKGLAALAVCALAAVLVSVLIAVRTTRSITVPLGQAVRAAESVAGGDLGSVAVSTRQDELGRMLQSIASMQLKLREIVGGIRGASDSIRVGAGEIAAGNQDLSLRTENTAAKLQDAAGVLDGLAQAVHQSASAAERATTLAASASQAAGEGGATVSKVVATMDGISESSRRIGDITGVIDSLAFQTNILALNAAVEAARAGEQGRGFAVVASEVRSLAQRSAAAAKEIRGLIASSIEQVNAGSGLVREAGVGMQRIVESVERVNGAIAEIRSSTARQDGEIVQVGEAVREVDQMTQQNSALVEESAAAAEGLREQTMRLSELIDHFRREGEEGQATAQRPVALPASRLIAA</sequence>
<dbReference type="Pfam" id="PF00015">
    <property type="entry name" value="MCPsignal"/>
    <property type="match status" value="1"/>
</dbReference>
<gene>
    <name evidence="8" type="ORF">GT347_00770</name>
</gene>
<feature type="transmembrane region" description="Helical" evidence="5">
    <location>
        <begin position="189"/>
        <end position="208"/>
    </location>
</feature>
<dbReference type="PANTHER" id="PTHR43531:SF14">
    <property type="entry name" value="METHYL-ACCEPTING CHEMOTAXIS PROTEIN I-RELATED"/>
    <property type="match status" value="1"/>
</dbReference>
<comment type="subcellular location">
    <subcellularLocation>
        <location evidence="1">Membrane</location>
    </subcellularLocation>
</comment>
<dbReference type="CDD" id="cd06225">
    <property type="entry name" value="HAMP"/>
    <property type="match status" value="1"/>
</dbReference>
<evidence type="ECO:0000313" key="9">
    <source>
        <dbReference type="Proteomes" id="UP000464787"/>
    </source>
</evidence>
<evidence type="ECO:0000259" key="6">
    <source>
        <dbReference type="PROSITE" id="PS50111"/>
    </source>
</evidence>
<dbReference type="PROSITE" id="PS50111">
    <property type="entry name" value="CHEMOTAXIS_TRANSDUC_2"/>
    <property type="match status" value="1"/>
</dbReference>
<dbReference type="SUPFAM" id="SSF58104">
    <property type="entry name" value="Methyl-accepting chemotaxis protein (MCP) signaling domain"/>
    <property type="match status" value="1"/>
</dbReference>
<comment type="similarity">
    <text evidence="3">Belongs to the methyl-accepting chemotaxis (MCP) protein family.</text>
</comment>
<keyword evidence="2" id="KW-0488">Methylation</keyword>
<dbReference type="CDD" id="cd11386">
    <property type="entry name" value="MCP_signal"/>
    <property type="match status" value="1"/>
</dbReference>
<organism evidence="8 9">
    <name type="scientific">Xylophilus rhododendri</name>
    <dbReference type="NCBI Taxonomy" id="2697032"/>
    <lineage>
        <taxon>Bacteria</taxon>
        <taxon>Pseudomonadati</taxon>
        <taxon>Pseudomonadota</taxon>
        <taxon>Betaproteobacteria</taxon>
        <taxon>Burkholderiales</taxon>
        <taxon>Xylophilus</taxon>
    </lineage>
</organism>
<dbReference type="Pfam" id="PF12729">
    <property type="entry name" value="4HB_MCP_1"/>
    <property type="match status" value="1"/>
</dbReference>
<evidence type="ECO:0000313" key="8">
    <source>
        <dbReference type="EMBL" id="QHI96652.1"/>
    </source>
</evidence>
<dbReference type="EMBL" id="CP047650">
    <property type="protein sequence ID" value="QHI96652.1"/>
    <property type="molecule type" value="Genomic_DNA"/>
</dbReference>
<dbReference type="Pfam" id="PF00672">
    <property type="entry name" value="HAMP"/>
    <property type="match status" value="1"/>
</dbReference>
<evidence type="ECO:0000256" key="3">
    <source>
        <dbReference type="ARBA" id="ARBA00029447"/>
    </source>
</evidence>
<evidence type="ECO:0000259" key="7">
    <source>
        <dbReference type="PROSITE" id="PS50885"/>
    </source>
</evidence>
<dbReference type="Proteomes" id="UP000464787">
    <property type="component" value="Chromosome"/>
</dbReference>
<keyword evidence="9" id="KW-1185">Reference proteome</keyword>
<accession>A0A857J0M9</accession>
<dbReference type="GO" id="GO:0004888">
    <property type="term" value="F:transmembrane signaling receptor activity"/>
    <property type="evidence" value="ECO:0007669"/>
    <property type="project" value="InterPro"/>
</dbReference>
<dbReference type="SMART" id="SM00304">
    <property type="entry name" value="HAMP"/>
    <property type="match status" value="1"/>
</dbReference>
<dbReference type="RefSeq" id="WP_160550170.1">
    <property type="nucleotide sequence ID" value="NZ_CP047650.1"/>
</dbReference>
<dbReference type="Gene3D" id="1.10.287.950">
    <property type="entry name" value="Methyl-accepting chemotaxis protein"/>
    <property type="match status" value="1"/>
</dbReference>
<dbReference type="PRINTS" id="PR00260">
    <property type="entry name" value="CHEMTRNSDUCR"/>
</dbReference>